<proteinExistence type="predicted"/>
<accession>A0A2A5T2A7</accession>
<protein>
    <submittedName>
        <fullName evidence="1">Mobile element protein</fullName>
    </submittedName>
</protein>
<sequence length="37" mass="4306">MPSLGVVAHIVIDATGLKVYDEGEWKMRKHRKDKQRI</sequence>
<dbReference type="EMBL" id="NBYY01000022">
    <property type="protein sequence ID" value="PCS22286.1"/>
    <property type="molecule type" value="Genomic_DNA"/>
</dbReference>
<reference evidence="2" key="1">
    <citation type="submission" date="2017-04" db="EMBL/GenBank/DDBJ databases">
        <title>Genome evolution of the luminous symbionts of deep sea anglerfish.</title>
        <authorList>
            <person name="Hendry T.A."/>
        </authorList>
    </citation>
    <scope>NUCLEOTIDE SEQUENCE [LARGE SCALE GENOMIC DNA]</scope>
</reference>
<dbReference type="Proteomes" id="UP000219020">
    <property type="component" value="Unassembled WGS sequence"/>
</dbReference>
<gene>
    <name evidence="1" type="ORF">BTN49_2015</name>
</gene>
<keyword evidence="2" id="KW-1185">Reference proteome</keyword>
<evidence type="ECO:0000313" key="1">
    <source>
        <dbReference type="EMBL" id="PCS22286.1"/>
    </source>
</evidence>
<name>A0A2A5T2A7_9GAMM</name>
<organism evidence="1 2">
    <name type="scientific">Candidatus Enterovibrio escicola</name>
    <dbReference type="NCBI Taxonomy" id="1927127"/>
    <lineage>
        <taxon>Bacteria</taxon>
        <taxon>Pseudomonadati</taxon>
        <taxon>Pseudomonadota</taxon>
        <taxon>Gammaproteobacteria</taxon>
        <taxon>Vibrionales</taxon>
        <taxon>Vibrionaceae</taxon>
        <taxon>Enterovibrio</taxon>
    </lineage>
</organism>
<comment type="caution">
    <text evidence="1">The sequence shown here is derived from an EMBL/GenBank/DDBJ whole genome shotgun (WGS) entry which is preliminary data.</text>
</comment>
<dbReference type="AlphaFoldDB" id="A0A2A5T2A7"/>
<evidence type="ECO:0000313" key="2">
    <source>
        <dbReference type="Proteomes" id="UP000219020"/>
    </source>
</evidence>